<comment type="caution">
    <text evidence="1">The sequence shown here is derived from an EMBL/GenBank/DDBJ whole genome shotgun (WGS) entry which is preliminary data.</text>
</comment>
<keyword evidence="2" id="KW-1185">Reference proteome</keyword>
<sequence length="82" mass="9234">MTNNEERKDDMDLLQQLYGGILLRPLLDPRNIQEDTDSKNKPHLAWSQGSYFPDRSGRSSPLLATAAELHRNVSVERVTAVG</sequence>
<protein>
    <submittedName>
        <fullName evidence="1">Uncharacterized protein</fullName>
    </submittedName>
</protein>
<gene>
    <name evidence="1" type="ORF">ILYODFUR_007674</name>
</gene>
<dbReference type="Proteomes" id="UP001482620">
    <property type="component" value="Unassembled WGS sequence"/>
</dbReference>
<dbReference type="EMBL" id="JAHRIQ010093181">
    <property type="protein sequence ID" value="MEQ2251118.1"/>
    <property type="molecule type" value="Genomic_DNA"/>
</dbReference>
<evidence type="ECO:0000313" key="2">
    <source>
        <dbReference type="Proteomes" id="UP001482620"/>
    </source>
</evidence>
<name>A0ABV0V150_9TELE</name>
<organism evidence="1 2">
    <name type="scientific">Ilyodon furcidens</name>
    <name type="common">goldbreast splitfin</name>
    <dbReference type="NCBI Taxonomy" id="33524"/>
    <lineage>
        <taxon>Eukaryota</taxon>
        <taxon>Metazoa</taxon>
        <taxon>Chordata</taxon>
        <taxon>Craniata</taxon>
        <taxon>Vertebrata</taxon>
        <taxon>Euteleostomi</taxon>
        <taxon>Actinopterygii</taxon>
        <taxon>Neopterygii</taxon>
        <taxon>Teleostei</taxon>
        <taxon>Neoteleostei</taxon>
        <taxon>Acanthomorphata</taxon>
        <taxon>Ovalentaria</taxon>
        <taxon>Atherinomorphae</taxon>
        <taxon>Cyprinodontiformes</taxon>
        <taxon>Goodeidae</taxon>
        <taxon>Ilyodon</taxon>
    </lineage>
</organism>
<proteinExistence type="predicted"/>
<reference evidence="1 2" key="1">
    <citation type="submission" date="2021-06" db="EMBL/GenBank/DDBJ databases">
        <authorList>
            <person name="Palmer J.M."/>
        </authorList>
    </citation>
    <scope>NUCLEOTIDE SEQUENCE [LARGE SCALE GENOMIC DNA]</scope>
    <source>
        <strain evidence="2">if_2019</strain>
        <tissue evidence="1">Muscle</tissue>
    </source>
</reference>
<accession>A0ABV0V150</accession>
<evidence type="ECO:0000313" key="1">
    <source>
        <dbReference type="EMBL" id="MEQ2251118.1"/>
    </source>
</evidence>